<dbReference type="Gene3D" id="3.40.710.10">
    <property type="entry name" value="DD-peptidase/beta-lactamase superfamily"/>
    <property type="match status" value="1"/>
</dbReference>
<comment type="pathway">
    <text evidence="2">Cell wall biogenesis; peptidoglycan biosynthesis.</text>
</comment>
<accession>A0A9D1FP43</accession>
<reference evidence="18" key="1">
    <citation type="submission" date="2020-10" db="EMBL/GenBank/DDBJ databases">
        <authorList>
            <person name="Gilroy R."/>
        </authorList>
    </citation>
    <scope>NUCLEOTIDE SEQUENCE</scope>
    <source>
        <strain evidence="18">CHK199-13235</strain>
    </source>
</reference>
<evidence type="ECO:0000256" key="2">
    <source>
        <dbReference type="ARBA" id="ARBA00004752"/>
    </source>
</evidence>
<dbReference type="Pfam" id="PF07943">
    <property type="entry name" value="PBP5_C"/>
    <property type="match status" value="1"/>
</dbReference>
<dbReference type="SMART" id="SM00936">
    <property type="entry name" value="PBP5_C"/>
    <property type="match status" value="1"/>
</dbReference>
<keyword evidence="11" id="KW-0961">Cell wall biogenesis/degradation</keyword>
<evidence type="ECO:0000256" key="15">
    <source>
        <dbReference type="SAM" id="Phobius"/>
    </source>
</evidence>
<dbReference type="SUPFAM" id="SSF69189">
    <property type="entry name" value="Penicillin-binding protein associated domain"/>
    <property type="match status" value="1"/>
</dbReference>
<keyword evidence="7 16" id="KW-0732">Signal</keyword>
<evidence type="ECO:0000256" key="12">
    <source>
        <dbReference type="ARBA" id="ARBA00034000"/>
    </source>
</evidence>
<dbReference type="InterPro" id="IPR012338">
    <property type="entry name" value="Beta-lactam/transpept-like"/>
</dbReference>
<dbReference type="Gene3D" id="2.60.410.10">
    <property type="entry name" value="D-Ala-D-Ala carboxypeptidase, C-terminal domain"/>
    <property type="match status" value="1"/>
</dbReference>
<dbReference type="InterPro" id="IPR015956">
    <property type="entry name" value="Peniciliin-bd_prot_C_sf"/>
</dbReference>
<dbReference type="PANTHER" id="PTHR21581:SF6">
    <property type="entry name" value="TRAFFICKING PROTEIN PARTICLE COMPLEX SUBUNIT 12"/>
    <property type="match status" value="1"/>
</dbReference>
<dbReference type="PRINTS" id="PR00725">
    <property type="entry name" value="DADACBPTASE1"/>
</dbReference>
<evidence type="ECO:0000259" key="17">
    <source>
        <dbReference type="SMART" id="SM00936"/>
    </source>
</evidence>
<dbReference type="GO" id="GO:0008360">
    <property type="term" value="P:regulation of cell shape"/>
    <property type="evidence" value="ECO:0007669"/>
    <property type="project" value="UniProtKB-KW"/>
</dbReference>
<dbReference type="EC" id="3.4.16.4" evidence="4"/>
<proteinExistence type="inferred from homology"/>
<evidence type="ECO:0000256" key="7">
    <source>
        <dbReference type="ARBA" id="ARBA00022729"/>
    </source>
</evidence>
<keyword evidence="10" id="KW-0573">Peptidoglycan synthesis</keyword>
<dbReference type="GO" id="GO:0009002">
    <property type="term" value="F:serine-type D-Ala-D-Ala carboxypeptidase activity"/>
    <property type="evidence" value="ECO:0007669"/>
    <property type="project" value="UniProtKB-EC"/>
</dbReference>
<dbReference type="EMBL" id="DVJP01000052">
    <property type="protein sequence ID" value="HIS76750.1"/>
    <property type="molecule type" value="Genomic_DNA"/>
</dbReference>
<dbReference type="InterPro" id="IPR012907">
    <property type="entry name" value="Peptidase_S11_C"/>
</dbReference>
<keyword evidence="15" id="KW-1133">Transmembrane helix</keyword>
<dbReference type="AlphaFoldDB" id="A0A9D1FP43"/>
<evidence type="ECO:0000256" key="13">
    <source>
        <dbReference type="PIRSR" id="PIRSR618044-2"/>
    </source>
</evidence>
<dbReference type="PANTHER" id="PTHR21581">
    <property type="entry name" value="D-ALANYL-D-ALANINE CARBOXYPEPTIDASE"/>
    <property type="match status" value="1"/>
</dbReference>
<dbReference type="GO" id="GO:0006508">
    <property type="term" value="P:proteolysis"/>
    <property type="evidence" value="ECO:0007669"/>
    <property type="project" value="UniProtKB-KW"/>
</dbReference>
<dbReference type="InterPro" id="IPR001967">
    <property type="entry name" value="Peptidase_S11_N"/>
</dbReference>
<evidence type="ECO:0000313" key="19">
    <source>
        <dbReference type="Proteomes" id="UP000824002"/>
    </source>
</evidence>
<sequence>MKKLTALFLAFIMTIMICAPVVNAEDDPELGFSVSSQAAYLVNNETGIVIYEKNPDQKMDPASLAMIMTAIVAIENCPDLENTMVTAPTYIFDEIFLLGAMNVDMKHGEEARMIDLLYAMILRTACECANIIADYIGGGSIDTFVGMMNQKAQEIGATNTHFANPHGLPNDEQYTTARDMYLITKYAMEMDPIFMQIATSTEYTMPATNKHSSERTIYHTNDMMSESRGGTLYYPYVKGIKTASTDNGRNLVSTAVKDAYSYTLVTLGAQRYYENGDELSDNMAFVDAKQLYEWAFNNWGIRSVVKTSTIITSVKVEMGKDVDEITVFPDQDVDYLMRMDIDMSSLQQVINLPDSVDAPITAGQVLGTMDLKLADTSIATVNLVASENVERSTWLYIVRGIQNFFGSIWLKLIVALLLLLVAAYIAFMILTNNRNKKRRRRKMKRHF</sequence>
<evidence type="ECO:0000256" key="16">
    <source>
        <dbReference type="SAM" id="SignalP"/>
    </source>
</evidence>
<dbReference type="GO" id="GO:0009252">
    <property type="term" value="P:peptidoglycan biosynthetic process"/>
    <property type="evidence" value="ECO:0007669"/>
    <property type="project" value="UniProtKB-KW"/>
</dbReference>
<evidence type="ECO:0000256" key="9">
    <source>
        <dbReference type="ARBA" id="ARBA00022960"/>
    </source>
</evidence>
<keyword evidence="8" id="KW-0378">Hydrolase</keyword>
<dbReference type="InterPro" id="IPR037167">
    <property type="entry name" value="Peptidase_S11_C_sf"/>
</dbReference>
<gene>
    <name evidence="18" type="ORF">IAB51_08070</name>
</gene>
<dbReference type="Pfam" id="PF00768">
    <property type="entry name" value="Peptidase_S11"/>
    <property type="match status" value="1"/>
</dbReference>
<evidence type="ECO:0000256" key="4">
    <source>
        <dbReference type="ARBA" id="ARBA00012448"/>
    </source>
</evidence>
<evidence type="ECO:0000256" key="1">
    <source>
        <dbReference type="ARBA" id="ARBA00003217"/>
    </source>
</evidence>
<feature type="domain" description="Peptidase S11 D-Ala-D-Ala carboxypeptidase A C-terminal" evidence="17">
    <location>
        <begin position="299"/>
        <end position="391"/>
    </location>
</feature>
<organism evidence="18 19">
    <name type="scientific">Candidatus Merdivicinus excrementipullorum</name>
    <dbReference type="NCBI Taxonomy" id="2840867"/>
    <lineage>
        <taxon>Bacteria</taxon>
        <taxon>Bacillati</taxon>
        <taxon>Bacillota</taxon>
        <taxon>Clostridia</taxon>
        <taxon>Eubacteriales</taxon>
        <taxon>Oscillospiraceae</taxon>
        <taxon>Oscillospiraceae incertae sedis</taxon>
        <taxon>Candidatus Merdivicinus</taxon>
    </lineage>
</organism>
<feature type="signal peptide" evidence="16">
    <location>
        <begin position="1"/>
        <end position="24"/>
    </location>
</feature>
<keyword evidence="15" id="KW-0472">Membrane</keyword>
<feature type="transmembrane region" description="Helical" evidence="15">
    <location>
        <begin position="408"/>
        <end position="431"/>
    </location>
</feature>
<evidence type="ECO:0000256" key="14">
    <source>
        <dbReference type="RuleBase" id="RU004016"/>
    </source>
</evidence>
<evidence type="ECO:0000256" key="11">
    <source>
        <dbReference type="ARBA" id="ARBA00023316"/>
    </source>
</evidence>
<reference evidence="18" key="2">
    <citation type="journal article" date="2021" name="PeerJ">
        <title>Extensive microbial diversity within the chicken gut microbiome revealed by metagenomics and culture.</title>
        <authorList>
            <person name="Gilroy R."/>
            <person name="Ravi A."/>
            <person name="Getino M."/>
            <person name="Pursley I."/>
            <person name="Horton D.L."/>
            <person name="Alikhan N.F."/>
            <person name="Baker D."/>
            <person name="Gharbi K."/>
            <person name="Hall N."/>
            <person name="Watson M."/>
            <person name="Adriaenssens E.M."/>
            <person name="Foster-Nyarko E."/>
            <person name="Jarju S."/>
            <person name="Secka A."/>
            <person name="Antonio M."/>
            <person name="Oren A."/>
            <person name="Chaudhuri R.R."/>
            <person name="La Ragione R."/>
            <person name="Hildebrand F."/>
            <person name="Pallen M.J."/>
        </authorList>
    </citation>
    <scope>NUCLEOTIDE SEQUENCE</scope>
    <source>
        <strain evidence="18">CHK199-13235</strain>
    </source>
</reference>
<comment type="caution">
    <text evidence="18">The sequence shown here is derived from an EMBL/GenBank/DDBJ whole genome shotgun (WGS) entry which is preliminary data.</text>
</comment>
<keyword evidence="15" id="KW-0812">Transmembrane</keyword>
<evidence type="ECO:0000256" key="3">
    <source>
        <dbReference type="ARBA" id="ARBA00007164"/>
    </source>
</evidence>
<feature type="binding site" evidence="13">
    <location>
        <position position="241"/>
    </location>
    <ligand>
        <name>substrate</name>
    </ligand>
</feature>
<name>A0A9D1FP43_9FIRM</name>
<evidence type="ECO:0000256" key="5">
    <source>
        <dbReference type="ARBA" id="ARBA00022645"/>
    </source>
</evidence>
<protein>
    <recommendedName>
        <fullName evidence="4">serine-type D-Ala-D-Ala carboxypeptidase</fullName>
        <ecNumber evidence="4">3.4.16.4</ecNumber>
    </recommendedName>
</protein>
<keyword evidence="5 18" id="KW-0121">Carboxypeptidase</keyword>
<evidence type="ECO:0000256" key="6">
    <source>
        <dbReference type="ARBA" id="ARBA00022670"/>
    </source>
</evidence>
<evidence type="ECO:0000256" key="10">
    <source>
        <dbReference type="ARBA" id="ARBA00022984"/>
    </source>
</evidence>
<keyword evidence="6" id="KW-0645">Protease</keyword>
<dbReference type="Proteomes" id="UP000824002">
    <property type="component" value="Unassembled WGS sequence"/>
</dbReference>
<dbReference type="GO" id="GO:0071555">
    <property type="term" value="P:cell wall organization"/>
    <property type="evidence" value="ECO:0007669"/>
    <property type="project" value="UniProtKB-KW"/>
</dbReference>
<dbReference type="SUPFAM" id="SSF56601">
    <property type="entry name" value="beta-lactamase/transpeptidase-like"/>
    <property type="match status" value="1"/>
</dbReference>
<feature type="chain" id="PRO_5039019385" description="serine-type D-Ala-D-Ala carboxypeptidase" evidence="16">
    <location>
        <begin position="25"/>
        <end position="447"/>
    </location>
</feature>
<keyword evidence="9" id="KW-0133">Cell shape</keyword>
<comment type="catalytic activity">
    <reaction evidence="12">
        <text>Preferential cleavage: (Ac)2-L-Lys-D-Ala-|-D-Ala. Also transpeptidation of peptidyl-alanyl moieties that are N-acyl substituents of D-alanine.</text>
        <dbReference type="EC" id="3.4.16.4"/>
    </reaction>
</comment>
<comment type="function">
    <text evidence="1">Removes C-terminal D-alanyl residues from sugar-peptide cell wall precursors.</text>
</comment>
<dbReference type="InterPro" id="IPR018044">
    <property type="entry name" value="Peptidase_S11"/>
</dbReference>
<evidence type="ECO:0000256" key="8">
    <source>
        <dbReference type="ARBA" id="ARBA00022801"/>
    </source>
</evidence>
<evidence type="ECO:0000313" key="18">
    <source>
        <dbReference type="EMBL" id="HIS76750.1"/>
    </source>
</evidence>
<comment type="similarity">
    <text evidence="3 14">Belongs to the peptidase S11 family.</text>
</comment>